<comment type="subcellular location">
    <subcellularLocation>
        <location evidence="1">Membrane</location>
        <topology evidence="1">Multi-pass membrane protein</topology>
    </subcellularLocation>
</comment>
<dbReference type="SMART" id="SM00450">
    <property type="entry name" value="RHOD"/>
    <property type="match status" value="1"/>
</dbReference>
<dbReference type="Gene3D" id="1.20.1250.20">
    <property type="entry name" value="MFS general substrate transporter like domains"/>
    <property type="match status" value="1"/>
</dbReference>
<dbReference type="InterPro" id="IPR036873">
    <property type="entry name" value="Rhodanese-like_dom_sf"/>
</dbReference>
<feature type="transmembrane region" description="Helical" evidence="2">
    <location>
        <begin position="169"/>
        <end position="189"/>
    </location>
</feature>
<evidence type="ECO:0000313" key="5">
    <source>
        <dbReference type="EMBL" id="WIA14616.1"/>
    </source>
</evidence>
<feature type="transmembrane region" description="Helical" evidence="2">
    <location>
        <begin position="232"/>
        <end position="252"/>
    </location>
</feature>
<gene>
    <name evidence="5" type="ORF">OEZ85_003123</name>
</gene>
<dbReference type="EMBL" id="CP126212">
    <property type="protein sequence ID" value="WIA14616.1"/>
    <property type="molecule type" value="Genomic_DNA"/>
</dbReference>
<dbReference type="Gene3D" id="3.40.250.10">
    <property type="entry name" value="Rhodanese-like domain"/>
    <property type="match status" value="1"/>
</dbReference>
<name>A0ABY8U2E5_TETOB</name>
<evidence type="ECO:0000259" key="4">
    <source>
        <dbReference type="PROSITE" id="PS50850"/>
    </source>
</evidence>
<feature type="domain" description="Major facilitator superfamily (MFS) profile" evidence="4">
    <location>
        <begin position="73"/>
        <end position="486"/>
    </location>
</feature>
<protein>
    <recommendedName>
        <fullName evidence="7">Major facilitator superfamily (MFS) profile domain-containing protein</fullName>
    </recommendedName>
</protein>
<feature type="transmembrane region" description="Helical" evidence="2">
    <location>
        <begin position="361"/>
        <end position="380"/>
    </location>
</feature>
<dbReference type="InterPro" id="IPR011701">
    <property type="entry name" value="MFS"/>
</dbReference>
<evidence type="ECO:0000259" key="3">
    <source>
        <dbReference type="PROSITE" id="PS50206"/>
    </source>
</evidence>
<feature type="transmembrane region" description="Helical" evidence="2">
    <location>
        <begin position="142"/>
        <end position="163"/>
    </location>
</feature>
<keyword evidence="2" id="KW-0812">Transmembrane</keyword>
<reference evidence="5 6" key="1">
    <citation type="submission" date="2023-05" db="EMBL/GenBank/DDBJ databases">
        <title>A 100% complete, gapless, phased diploid assembly of the Scenedesmus obliquus UTEX 3031 genome.</title>
        <authorList>
            <person name="Biondi T.C."/>
            <person name="Hanschen E.R."/>
            <person name="Kwon T."/>
            <person name="Eng W."/>
            <person name="Kruse C.P.S."/>
            <person name="Koehler S.I."/>
            <person name="Kunde Y."/>
            <person name="Gleasner C.D."/>
            <person name="You Mak K.T."/>
            <person name="Polle J."/>
            <person name="Hovde B.T."/>
            <person name="Starkenburg S.R."/>
        </authorList>
    </citation>
    <scope>NUCLEOTIDE SEQUENCE [LARGE SCALE GENOMIC DNA]</scope>
    <source>
        <strain evidence="5 6">DOE0152z</strain>
    </source>
</reference>
<evidence type="ECO:0000256" key="1">
    <source>
        <dbReference type="ARBA" id="ARBA00004141"/>
    </source>
</evidence>
<dbReference type="Pfam" id="PF07690">
    <property type="entry name" value="MFS_1"/>
    <property type="match status" value="1"/>
</dbReference>
<dbReference type="Pfam" id="PF00581">
    <property type="entry name" value="Rhodanese"/>
    <property type="match status" value="1"/>
</dbReference>
<dbReference type="PANTHER" id="PTHR44920:SF2">
    <property type="entry name" value="RHODANESE DOMAIN-CONTAINING PROTEIN"/>
    <property type="match status" value="1"/>
</dbReference>
<dbReference type="SUPFAM" id="SSF103473">
    <property type="entry name" value="MFS general substrate transporter"/>
    <property type="match status" value="1"/>
</dbReference>
<evidence type="ECO:0008006" key="7">
    <source>
        <dbReference type="Google" id="ProtNLM"/>
    </source>
</evidence>
<feature type="transmembrane region" description="Helical" evidence="2">
    <location>
        <begin position="286"/>
        <end position="308"/>
    </location>
</feature>
<feature type="transmembrane region" description="Helical" evidence="2">
    <location>
        <begin position="457"/>
        <end position="479"/>
    </location>
</feature>
<dbReference type="InterPro" id="IPR043186">
    <property type="entry name" value="Str14"/>
</dbReference>
<feature type="transmembrane region" description="Helical" evidence="2">
    <location>
        <begin position="328"/>
        <end position="349"/>
    </location>
</feature>
<evidence type="ECO:0000256" key="2">
    <source>
        <dbReference type="SAM" id="Phobius"/>
    </source>
</evidence>
<dbReference type="Proteomes" id="UP001244341">
    <property type="component" value="Chromosome 5b"/>
</dbReference>
<feature type="transmembrane region" description="Helical" evidence="2">
    <location>
        <begin position="386"/>
        <end position="406"/>
    </location>
</feature>
<dbReference type="PROSITE" id="PS50206">
    <property type="entry name" value="RHODANESE_3"/>
    <property type="match status" value="1"/>
</dbReference>
<dbReference type="PANTHER" id="PTHR44920">
    <property type="entry name" value="RHODANESE-LIKE DOMAIN-CONTAINING PROTEIN 14, CHLOROPLASTIC-RELATED"/>
    <property type="match status" value="1"/>
</dbReference>
<sequence>MTQVAPLEQACQQQAAVNSATDAEAAGQERAGTPGSGTSNGSFVPVEIQQALLPKVVLQHYQHPFGPWRRRYMVGLVSLIAALLCADQNLLAPNLSAAAAYFGLNDQQKDTILGGYLMAAFFLIGAPSALLCGYLADTHNRVLMLAAIIIIGEAPCLCTYWVTELWQFFVLRMLTGIAVGGCFPLVFSLMGDLFPTSQRSAMAALVQIAVGFGIGGGQLLAGMVGPATNWKVPFVILAAPSLLLAVLLLLTVREPPRGAYEEALRGQLAAGAAYSESISWRKVKQLLAIPSNWIIILQGLPGCLPWGVMQTYINDYLHLNKGFSVEMATVVILMFGLGGGVGVLAGGAAGQLLYNWRKEAMAVLTGVSVLAGVGPVYFLVNADLMAAGYASALLMSALAGFLVSMAGPNLRAIMINVNTPETRGVSLALQSVTDDLGRGLGPVIVAGFISAMGRQGAFNLSVAGWVPCGLMLCCLVFTMRKDEQQMQQRLGKSADAALQQIQLRGAARAPHTQCSSRSRSYTVKVCAATASTKRKGNVGFKWDPANSRWVRDDRFAGIAADEDRTLIKPKTGAAYQAWPVVHTTLSDAGLKSVDVEEARKLSRAGWTLVDVRLASDFDAMSAEGSINVPMFRLVAGNSAWDNVKKLAMASFAMKATERDPDFVDTFCKTVKKNSKVLLMCAVGGTLDTNVTYRRDKKLFADPERAFGRESRSLKAIFELYDAGWSLNNIRHVEGGFQQWKYQGLPLAGDEE</sequence>
<feature type="transmembrane region" description="Helical" evidence="2">
    <location>
        <begin position="201"/>
        <end position="220"/>
    </location>
</feature>
<dbReference type="InterPro" id="IPR036259">
    <property type="entry name" value="MFS_trans_sf"/>
</dbReference>
<keyword evidence="2" id="KW-0472">Membrane</keyword>
<dbReference type="SUPFAM" id="SSF52821">
    <property type="entry name" value="Rhodanese/Cell cycle control phosphatase"/>
    <property type="match status" value="1"/>
</dbReference>
<feature type="transmembrane region" description="Helical" evidence="2">
    <location>
        <begin position="72"/>
        <end position="92"/>
    </location>
</feature>
<evidence type="ECO:0000313" key="6">
    <source>
        <dbReference type="Proteomes" id="UP001244341"/>
    </source>
</evidence>
<proteinExistence type="predicted"/>
<keyword evidence="6" id="KW-1185">Reference proteome</keyword>
<dbReference type="PROSITE" id="PS50850">
    <property type="entry name" value="MFS"/>
    <property type="match status" value="1"/>
</dbReference>
<dbReference type="InterPro" id="IPR020846">
    <property type="entry name" value="MFS_dom"/>
</dbReference>
<feature type="domain" description="Rhodanese" evidence="3">
    <location>
        <begin position="602"/>
        <end position="748"/>
    </location>
</feature>
<dbReference type="InterPro" id="IPR001763">
    <property type="entry name" value="Rhodanese-like_dom"/>
</dbReference>
<organism evidence="5 6">
    <name type="scientific">Tetradesmus obliquus</name>
    <name type="common">Green alga</name>
    <name type="synonym">Acutodesmus obliquus</name>
    <dbReference type="NCBI Taxonomy" id="3088"/>
    <lineage>
        <taxon>Eukaryota</taxon>
        <taxon>Viridiplantae</taxon>
        <taxon>Chlorophyta</taxon>
        <taxon>core chlorophytes</taxon>
        <taxon>Chlorophyceae</taxon>
        <taxon>CS clade</taxon>
        <taxon>Sphaeropleales</taxon>
        <taxon>Scenedesmaceae</taxon>
        <taxon>Tetradesmus</taxon>
    </lineage>
</organism>
<keyword evidence="2" id="KW-1133">Transmembrane helix</keyword>
<feature type="transmembrane region" description="Helical" evidence="2">
    <location>
        <begin position="112"/>
        <end position="135"/>
    </location>
</feature>
<accession>A0ABY8U2E5</accession>